<feature type="region of interest" description="Disordered" evidence="9">
    <location>
        <begin position="603"/>
        <end position="646"/>
    </location>
</feature>
<dbReference type="GeneID" id="95985653"/>
<dbReference type="PROSITE" id="PS50174">
    <property type="entry name" value="G_PATCH"/>
    <property type="match status" value="1"/>
</dbReference>
<evidence type="ECO:0000259" key="10">
    <source>
        <dbReference type="PROSITE" id="PS50174"/>
    </source>
</evidence>
<feature type="domain" description="R3H" evidence="11">
    <location>
        <begin position="836"/>
        <end position="899"/>
    </location>
</feature>
<dbReference type="Pfam" id="PF01585">
    <property type="entry name" value="G-patch"/>
    <property type="match status" value="1"/>
</dbReference>
<evidence type="ECO:0000256" key="2">
    <source>
        <dbReference type="ARBA" id="ARBA00004496"/>
    </source>
</evidence>
<dbReference type="InterPro" id="IPR001374">
    <property type="entry name" value="R3H_dom"/>
</dbReference>
<keyword evidence="5" id="KW-0963">Cytoplasm</keyword>
<sequence length="1010" mass="107270">MPRQAFGDFLNTPSPSPFRGRGRGRGGRGGGARGGGARGGGGRGGARGGRGGGGIRGGHFSADYTNMTIDYAAINSAGYKRFDQMAVQPFGERGRGRGRGGGGGGVRPRAEHTPNATDTDAPSGSRTPATGGLGYHRGAVGARRTPGTMTPTRTDASGATLWGGHGAPLFVKAGELFRDGEVDVVRRDGDTLRVETYPLSDPSAPQMLRLADELEVELDGVGEREVHRAVAAAHGDAADEESVEEVLAVVETVVVEAAVVPAVEEEEAPDEPIAVDAEEETREDVVLEEAQEVVVVLEEAQDDTVVLEDVVVQEDVVVLEAVDVAAEDVEAEDVEAEDSDAEDVEAEGSDDHDDFTALADRFAGDSDADSDADEHSSAYVSDSPPADIEIDDAALFFVDTGGDAGPTSVDDAALFFVDTGADPSTSAGPSAPLYDAPTAHALGTRPALPKQSSTAEDIIFRPKIISDPVASASTSRAPATAFELRDVYVDPRVTLNRKDRKAAKREKRARNKRKQKSGRRSGGGAELAPRDDSDIDWGSDGPPPRRILGIVDDEVSKIGRTLASTDLEDEVDPELNDEDLTRFIAGMVQIEGDRDVMDLMEHDDDEWSGSEGKGKGKAVFADADLYDSGSEDDDSEEDDDGDDDDDFAQLQAAYDVSDDDSSDDDAAIERYRGQNAWEEDDEAAWFADSMDAALDGGAMSSSRKDRNKIFKAVVNGSFDRDLPIAPAKKDKNGAHVPPQLLDQWERDRQKKAEKKRAREAARLEALLNPYPGAHKGGKKGKKASKLQGKAAAAMSAHLIPASAAEVAELFDITSDEDDGWGVARINGRKGRALLLPQTLEQVNAQVAEFMADATKTTLTLPPMDKEARKKVHMLAECYDLKSKSRGKGLARFPVLIKLVRSGLRDEDKLERLIAASSQNGGAFYKALYARKSKDGRKAPGGAARSGGPSTRAREGELVGEGADKIGEDNIGHRLLSKMGWSEGGLIGRTGGGLDAPIVAVVKYTKRGLGT</sequence>
<comment type="subcellular location">
    <subcellularLocation>
        <location evidence="2">Cytoplasm</location>
    </subcellularLocation>
    <subcellularLocation>
        <location evidence="1">Nucleus</location>
    </subcellularLocation>
</comment>
<evidence type="ECO:0000256" key="6">
    <source>
        <dbReference type="ARBA" id="ARBA00022664"/>
    </source>
</evidence>
<accession>A0ABR3Q7E7</accession>
<dbReference type="RefSeq" id="XP_069210537.1">
    <property type="nucleotide sequence ID" value="XM_069353119.1"/>
</dbReference>
<dbReference type="CDD" id="cd02646">
    <property type="entry name" value="R3H_G-patch"/>
    <property type="match status" value="1"/>
</dbReference>
<feature type="domain" description="G-patch" evidence="10">
    <location>
        <begin position="967"/>
        <end position="1010"/>
    </location>
</feature>
<keyword evidence="13" id="KW-1185">Reference proteome</keyword>
<dbReference type="SMART" id="SM00393">
    <property type="entry name" value="R3H"/>
    <property type="match status" value="1"/>
</dbReference>
<dbReference type="SUPFAM" id="SSF82708">
    <property type="entry name" value="R3H domain"/>
    <property type="match status" value="1"/>
</dbReference>
<evidence type="ECO:0000256" key="5">
    <source>
        <dbReference type="ARBA" id="ARBA00022490"/>
    </source>
</evidence>
<feature type="compositionally biased region" description="Low complexity" evidence="9">
    <location>
        <begin position="939"/>
        <end position="950"/>
    </location>
</feature>
<feature type="compositionally biased region" description="Basic residues" evidence="9">
    <location>
        <begin position="498"/>
        <end position="519"/>
    </location>
</feature>
<comment type="similarity">
    <text evidence="3">Belongs to the SQS1 family.</text>
</comment>
<keyword evidence="6" id="KW-0507">mRNA processing</keyword>
<feature type="compositionally biased region" description="Basic and acidic residues" evidence="9">
    <location>
        <begin position="951"/>
        <end position="964"/>
    </location>
</feature>
<feature type="region of interest" description="Disordered" evidence="9">
    <location>
        <begin position="1"/>
        <end position="55"/>
    </location>
</feature>
<keyword evidence="8" id="KW-0539">Nucleus</keyword>
<dbReference type="InterPro" id="IPR036867">
    <property type="entry name" value="R3H_dom_sf"/>
</dbReference>
<feature type="region of interest" description="Disordered" evidence="9">
    <location>
        <begin position="89"/>
        <end position="152"/>
    </location>
</feature>
<reference evidence="12 13" key="1">
    <citation type="submission" date="2023-08" db="EMBL/GenBank/DDBJ databases">
        <title>Annotated Genome Sequence of Vanrija albida AlHP1.</title>
        <authorList>
            <person name="Herzog R."/>
        </authorList>
    </citation>
    <scope>NUCLEOTIDE SEQUENCE [LARGE SCALE GENOMIC DNA]</scope>
    <source>
        <strain evidence="12 13">AlHP1</strain>
    </source>
</reference>
<comment type="caution">
    <text evidence="12">The sequence shown here is derived from an EMBL/GenBank/DDBJ whole genome shotgun (WGS) entry which is preliminary data.</text>
</comment>
<feature type="region of interest" description="Disordered" evidence="9">
    <location>
        <begin position="495"/>
        <end position="552"/>
    </location>
</feature>
<protein>
    <recommendedName>
        <fullName evidence="4">Protein SQS1</fullName>
    </recommendedName>
</protein>
<name>A0ABR3Q7E7_9TREE</name>
<keyword evidence="7" id="KW-0508">mRNA splicing</keyword>
<dbReference type="Proteomes" id="UP001565368">
    <property type="component" value="Unassembled WGS sequence"/>
</dbReference>
<feature type="compositionally biased region" description="Acidic residues" evidence="9">
    <location>
        <begin position="629"/>
        <end position="646"/>
    </location>
</feature>
<feature type="compositionally biased region" description="Gly residues" evidence="9">
    <location>
        <begin position="27"/>
        <end position="55"/>
    </location>
</feature>
<feature type="compositionally biased region" description="Low complexity" evidence="9">
    <location>
        <begin position="143"/>
        <end position="152"/>
    </location>
</feature>
<dbReference type="Pfam" id="PF01424">
    <property type="entry name" value="R3H"/>
    <property type="match status" value="1"/>
</dbReference>
<evidence type="ECO:0000313" key="12">
    <source>
        <dbReference type="EMBL" id="KAL1410593.1"/>
    </source>
</evidence>
<feature type="compositionally biased region" description="Acidic residues" evidence="9">
    <location>
        <begin position="329"/>
        <end position="353"/>
    </location>
</feature>
<evidence type="ECO:0000259" key="11">
    <source>
        <dbReference type="PROSITE" id="PS51061"/>
    </source>
</evidence>
<evidence type="ECO:0000256" key="1">
    <source>
        <dbReference type="ARBA" id="ARBA00004123"/>
    </source>
</evidence>
<dbReference type="EMBL" id="JBBXJM010000003">
    <property type="protein sequence ID" value="KAL1410593.1"/>
    <property type="molecule type" value="Genomic_DNA"/>
</dbReference>
<proteinExistence type="inferred from homology"/>
<evidence type="ECO:0000256" key="8">
    <source>
        <dbReference type="ARBA" id="ARBA00023242"/>
    </source>
</evidence>
<dbReference type="Gene3D" id="3.30.1370.50">
    <property type="entry name" value="R3H-like domain"/>
    <property type="match status" value="1"/>
</dbReference>
<dbReference type="InterPro" id="IPR051189">
    <property type="entry name" value="Splicing_assoc_domain"/>
</dbReference>
<evidence type="ECO:0000256" key="9">
    <source>
        <dbReference type="SAM" id="MobiDB-lite"/>
    </source>
</evidence>
<feature type="region of interest" description="Disordered" evidence="9">
    <location>
        <begin position="329"/>
        <end position="385"/>
    </location>
</feature>
<evidence type="ECO:0000256" key="4">
    <source>
        <dbReference type="ARBA" id="ARBA00018964"/>
    </source>
</evidence>
<evidence type="ECO:0000256" key="7">
    <source>
        <dbReference type="ARBA" id="ARBA00023187"/>
    </source>
</evidence>
<dbReference type="PROSITE" id="PS51061">
    <property type="entry name" value="R3H"/>
    <property type="match status" value="1"/>
</dbReference>
<dbReference type="InterPro" id="IPR034082">
    <property type="entry name" value="R3H_G-patch"/>
</dbReference>
<feature type="compositionally biased region" description="Polar residues" evidence="9">
    <location>
        <begin position="114"/>
        <end position="128"/>
    </location>
</feature>
<dbReference type="SMART" id="SM00443">
    <property type="entry name" value="G_patch"/>
    <property type="match status" value="1"/>
</dbReference>
<feature type="region of interest" description="Disordered" evidence="9">
    <location>
        <begin position="934"/>
        <end position="964"/>
    </location>
</feature>
<evidence type="ECO:0000256" key="3">
    <source>
        <dbReference type="ARBA" id="ARBA00010306"/>
    </source>
</evidence>
<organism evidence="12 13">
    <name type="scientific">Vanrija albida</name>
    <dbReference type="NCBI Taxonomy" id="181172"/>
    <lineage>
        <taxon>Eukaryota</taxon>
        <taxon>Fungi</taxon>
        <taxon>Dikarya</taxon>
        <taxon>Basidiomycota</taxon>
        <taxon>Agaricomycotina</taxon>
        <taxon>Tremellomycetes</taxon>
        <taxon>Trichosporonales</taxon>
        <taxon>Trichosporonaceae</taxon>
        <taxon>Vanrija</taxon>
    </lineage>
</organism>
<gene>
    <name evidence="12" type="primary">SQS1</name>
    <name evidence="12" type="ORF">Q8F55_004610</name>
</gene>
<dbReference type="InterPro" id="IPR000467">
    <property type="entry name" value="G_patch_dom"/>
</dbReference>
<dbReference type="PANTHER" id="PTHR14195">
    <property type="entry name" value="G PATCH DOMAIN CONTAINING PROTEIN 2"/>
    <property type="match status" value="1"/>
</dbReference>
<evidence type="ECO:0000313" key="13">
    <source>
        <dbReference type="Proteomes" id="UP001565368"/>
    </source>
</evidence>